<dbReference type="InterPro" id="IPR011990">
    <property type="entry name" value="TPR-like_helical_dom_sf"/>
</dbReference>
<accession>J9ZEW5</accession>
<dbReference type="AlphaFoldDB" id="J9ZEW5"/>
<sequence length="546" mass="62590">MVCFLLPDRTKGGRHENQENSGSSGEWRVTQGESHARLSRYVLSLTLATLVSGGLLSPESRTYALSGDEALGQLYRNARFWMNRGDLVRATEFWTRILHLRPNDPRALTNLGIVAAQGGDLKKANILLDRLSRSHPGDPGIEKIRSAILLGKLDVKWLLLARKERKEQHFSAAYQDYERYLKGSPPRGGLALEVLQTESAVPDHFRNAVRGLRQLAARHPESHRIRLVLARTLINREDTRREGLELLSVLSRSPLADVSGEARASWRTALIWLHARPVDRKLYKAYLARYPQDIVVRRLLSRIPKSDERGNGFYFLSKNRLLQANKSFQRALLADPSDKEAAWGLAIVLMKQKRFQETAEILSWIRSGQALRPEQSSLFREAVYDEDLVRSRQFLHERDVSEARTILATLIKNRPDRPEAVGLMGESYRRENRADRALNRKAERDPHPFLAVLDRIRPENLDRARSWLWSKRDGDTMTVFSRRVFLSSGSGHFPFLIRLRYVAYKFKIGLFLLVAGAILFLTIRADRVLTETMYRRLTDDKGEEPS</sequence>
<feature type="transmembrane region" description="Helical" evidence="2">
    <location>
        <begin position="504"/>
        <end position="523"/>
    </location>
</feature>
<feature type="compositionally biased region" description="Basic and acidic residues" evidence="1">
    <location>
        <begin position="9"/>
        <end position="18"/>
    </location>
</feature>
<protein>
    <submittedName>
        <fullName evidence="3">Putative cellulose synthase operon protein C</fullName>
    </submittedName>
</protein>
<gene>
    <name evidence="3" type="primary">bcsC</name>
    <name evidence="3" type="ordered locus">LFML04_2273</name>
</gene>
<dbReference type="Pfam" id="PF13432">
    <property type="entry name" value="TPR_16"/>
    <property type="match status" value="2"/>
</dbReference>
<dbReference type="HOGENOM" id="CLU_498560_0_0_0"/>
<evidence type="ECO:0000313" key="4">
    <source>
        <dbReference type="Proteomes" id="UP000006177"/>
    </source>
</evidence>
<evidence type="ECO:0000313" key="3">
    <source>
        <dbReference type="EMBL" id="AFS54463.1"/>
    </source>
</evidence>
<reference evidence="3 4" key="1">
    <citation type="journal article" date="2011" name="J. Microbiol.">
        <title>Complete genome of Leptospirillum ferriphilum ML-04 provides insight into its physiology and environmental adaptation.</title>
        <authorList>
            <person name="Mi S."/>
            <person name="Song J."/>
            <person name="Lin J."/>
            <person name="Che Y."/>
            <person name="Zheng H."/>
            <person name="Lin J."/>
        </authorList>
    </citation>
    <scope>NUCLEOTIDE SEQUENCE [LARGE SCALE GENOMIC DNA]</scope>
    <source>
        <strain evidence="3 4">ML-04</strain>
    </source>
</reference>
<dbReference type="STRING" id="1048260.LFML04_2273"/>
<dbReference type="Gene3D" id="1.25.40.10">
    <property type="entry name" value="Tetratricopeptide repeat domain"/>
    <property type="match status" value="2"/>
</dbReference>
<feature type="region of interest" description="Disordered" evidence="1">
    <location>
        <begin position="9"/>
        <end position="29"/>
    </location>
</feature>
<dbReference type="KEGG" id="lfi:LFML04_2273"/>
<dbReference type="Proteomes" id="UP000006177">
    <property type="component" value="Chromosome"/>
</dbReference>
<evidence type="ECO:0000256" key="1">
    <source>
        <dbReference type="SAM" id="MobiDB-lite"/>
    </source>
</evidence>
<keyword evidence="2" id="KW-0812">Transmembrane</keyword>
<keyword evidence="2" id="KW-1133">Transmembrane helix</keyword>
<name>J9ZEW5_LEPFM</name>
<dbReference type="PATRIC" id="fig|1048260.3.peg.2474"/>
<keyword evidence="2" id="KW-0472">Membrane</keyword>
<organism evidence="3 4">
    <name type="scientific">Leptospirillum ferriphilum (strain ML-04)</name>
    <dbReference type="NCBI Taxonomy" id="1048260"/>
    <lineage>
        <taxon>Bacteria</taxon>
        <taxon>Pseudomonadati</taxon>
        <taxon>Nitrospirota</taxon>
        <taxon>Nitrospiria</taxon>
        <taxon>Nitrospirales</taxon>
        <taxon>Nitrospiraceae</taxon>
        <taxon>Leptospirillum</taxon>
    </lineage>
</organism>
<evidence type="ECO:0000256" key="2">
    <source>
        <dbReference type="SAM" id="Phobius"/>
    </source>
</evidence>
<dbReference type="SUPFAM" id="SSF48452">
    <property type="entry name" value="TPR-like"/>
    <property type="match status" value="1"/>
</dbReference>
<dbReference type="EMBL" id="CP002919">
    <property type="protein sequence ID" value="AFS54463.1"/>
    <property type="molecule type" value="Genomic_DNA"/>
</dbReference>
<proteinExistence type="predicted"/>